<comment type="caution">
    <text evidence="2">The sequence shown here is derived from an EMBL/GenBank/DDBJ whole genome shotgun (WGS) entry which is preliminary data.</text>
</comment>
<feature type="region of interest" description="Disordered" evidence="1">
    <location>
        <begin position="45"/>
        <end position="83"/>
    </location>
</feature>
<evidence type="ECO:0000313" key="2">
    <source>
        <dbReference type="EMBL" id="MPC75499.1"/>
    </source>
</evidence>
<dbReference type="EMBL" id="VSRR010041271">
    <property type="protein sequence ID" value="MPC75499.1"/>
    <property type="molecule type" value="Genomic_DNA"/>
</dbReference>
<reference evidence="2 3" key="1">
    <citation type="submission" date="2019-05" db="EMBL/GenBank/DDBJ databases">
        <title>Another draft genome of Portunus trituberculatus and its Hox gene families provides insights of decapod evolution.</title>
        <authorList>
            <person name="Jeong J.-H."/>
            <person name="Song I."/>
            <person name="Kim S."/>
            <person name="Choi T."/>
            <person name="Kim D."/>
            <person name="Ryu S."/>
            <person name="Kim W."/>
        </authorList>
    </citation>
    <scope>NUCLEOTIDE SEQUENCE [LARGE SCALE GENOMIC DNA]</scope>
    <source>
        <tissue evidence="2">Muscle</tissue>
    </source>
</reference>
<gene>
    <name evidence="2" type="ORF">E2C01_069889</name>
</gene>
<keyword evidence="3" id="KW-1185">Reference proteome</keyword>
<evidence type="ECO:0000313" key="3">
    <source>
        <dbReference type="Proteomes" id="UP000324222"/>
    </source>
</evidence>
<proteinExistence type="predicted"/>
<sequence>MWRYPATRGRRCAGSREPVYKTLQEKGDASPVARVLTETSVSDVIWDEGRGQTPDLHPLSLRRRGPPSPTSGTPNSGVVGGGA</sequence>
<protein>
    <submittedName>
        <fullName evidence="2">Uncharacterized protein</fullName>
    </submittedName>
</protein>
<name>A0A5B7I0R3_PORTR</name>
<dbReference type="AlphaFoldDB" id="A0A5B7I0R3"/>
<accession>A0A5B7I0R3</accession>
<evidence type="ECO:0000256" key="1">
    <source>
        <dbReference type="SAM" id="MobiDB-lite"/>
    </source>
</evidence>
<dbReference type="Proteomes" id="UP000324222">
    <property type="component" value="Unassembled WGS sequence"/>
</dbReference>
<organism evidence="2 3">
    <name type="scientific">Portunus trituberculatus</name>
    <name type="common">Swimming crab</name>
    <name type="synonym">Neptunus trituberculatus</name>
    <dbReference type="NCBI Taxonomy" id="210409"/>
    <lineage>
        <taxon>Eukaryota</taxon>
        <taxon>Metazoa</taxon>
        <taxon>Ecdysozoa</taxon>
        <taxon>Arthropoda</taxon>
        <taxon>Crustacea</taxon>
        <taxon>Multicrustacea</taxon>
        <taxon>Malacostraca</taxon>
        <taxon>Eumalacostraca</taxon>
        <taxon>Eucarida</taxon>
        <taxon>Decapoda</taxon>
        <taxon>Pleocyemata</taxon>
        <taxon>Brachyura</taxon>
        <taxon>Eubrachyura</taxon>
        <taxon>Portunoidea</taxon>
        <taxon>Portunidae</taxon>
        <taxon>Portuninae</taxon>
        <taxon>Portunus</taxon>
    </lineage>
</organism>